<dbReference type="AlphaFoldDB" id="A0A8K0W3U3"/>
<evidence type="ECO:0000313" key="1">
    <source>
        <dbReference type="EMBL" id="KAH7094986.1"/>
    </source>
</evidence>
<gene>
    <name evidence="1" type="ORF">FB567DRAFT_17074</name>
</gene>
<reference evidence="1" key="1">
    <citation type="journal article" date="2021" name="Nat. Commun.">
        <title>Genetic determinants of endophytism in the Arabidopsis root mycobiome.</title>
        <authorList>
            <person name="Mesny F."/>
            <person name="Miyauchi S."/>
            <person name="Thiergart T."/>
            <person name="Pickel B."/>
            <person name="Atanasova L."/>
            <person name="Karlsson M."/>
            <person name="Huettel B."/>
            <person name="Barry K.W."/>
            <person name="Haridas S."/>
            <person name="Chen C."/>
            <person name="Bauer D."/>
            <person name="Andreopoulos W."/>
            <person name="Pangilinan J."/>
            <person name="LaButti K."/>
            <person name="Riley R."/>
            <person name="Lipzen A."/>
            <person name="Clum A."/>
            <person name="Drula E."/>
            <person name="Henrissat B."/>
            <person name="Kohler A."/>
            <person name="Grigoriev I.V."/>
            <person name="Martin F.M."/>
            <person name="Hacquard S."/>
        </authorList>
    </citation>
    <scope>NUCLEOTIDE SEQUENCE</scope>
    <source>
        <strain evidence="1">MPI-SDFR-AT-0120</strain>
    </source>
</reference>
<protein>
    <submittedName>
        <fullName evidence="1">Uncharacterized protein</fullName>
    </submittedName>
</protein>
<organism evidence="1 2">
    <name type="scientific">Paraphoma chrysanthemicola</name>
    <dbReference type="NCBI Taxonomy" id="798071"/>
    <lineage>
        <taxon>Eukaryota</taxon>
        <taxon>Fungi</taxon>
        <taxon>Dikarya</taxon>
        <taxon>Ascomycota</taxon>
        <taxon>Pezizomycotina</taxon>
        <taxon>Dothideomycetes</taxon>
        <taxon>Pleosporomycetidae</taxon>
        <taxon>Pleosporales</taxon>
        <taxon>Pleosporineae</taxon>
        <taxon>Phaeosphaeriaceae</taxon>
        <taxon>Paraphoma</taxon>
    </lineage>
</organism>
<dbReference type="EMBL" id="JAGMVJ010000001">
    <property type="protein sequence ID" value="KAH7094986.1"/>
    <property type="molecule type" value="Genomic_DNA"/>
</dbReference>
<keyword evidence="2" id="KW-1185">Reference proteome</keyword>
<name>A0A8K0W3U3_9PLEO</name>
<comment type="caution">
    <text evidence="1">The sequence shown here is derived from an EMBL/GenBank/DDBJ whole genome shotgun (WGS) entry which is preliminary data.</text>
</comment>
<proteinExistence type="predicted"/>
<dbReference type="Proteomes" id="UP000813461">
    <property type="component" value="Unassembled WGS sequence"/>
</dbReference>
<accession>A0A8K0W3U3</accession>
<dbReference type="SUPFAM" id="SSF52047">
    <property type="entry name" value="RNI-like"/>
    <property type="match status" value="1"/>
</dbReference>
<evidence type="ECO:0000313" key="2">
    <source>
        <dbReference type="Proteomes" id="UP000813461"/>
    </source>
</evidence>
<sequence>MEGTNSSDIDVFIRFMQRVDSGKEDILKPSRIRSVWILFCREPRHYFSQIHISDSQTRALDNALLNWIPRMRNLRELYCRMILTFDQIVCVARHHATTLTKLAIVCNSTELPHVLSSLGQFTVLSDLSLKVARSYYPRAKLVEKGRLPDSIRMLEVIADEDKANSILSHLGDSPLPKLERFYISTHILQDPQALISFMAIHGPKLRIIKLRGVLNDVFTVLYPLTPQLQVLTLLDPYTRALRPMLKGLPLSVEEVIVSMRSKHLSSWALMTWKSSSELVNIPNEHHLSVVKLVSEDPHLAKGTFSWRKAFAGRPSQDRWMRRIRANTGVLKKRGIAILDERAEELADVL</sequence>